<proteinExistence type="predicted"/>
<evidence type="ECO:0000313" key="1">
    <source>
        <dbReference type="EMBL" id="CAB3809097.1"/>
    </source>
</evidence>
<reference evidence="1 2" key="1">
    <citation type="submission" date="2020-04" db="EMBL/GenBank/DDBJ databases">
        <authorList>
            <person name="De Canck E."/>
        </authorList>
    </citation>
    <scope>NUCLEOTIDE SEQUENCE [LARGE SCALE GENOMIC DNA]</scope>
    <source>
        <strain evidence="1 2">LMG 28614</strain>
    </source>
</reference>
<name>A0A6S7BRB2_9BURK</name>
<dbReference type="InterPro" id="IPR043733">
    <property type="entry name" value="DUF5677"/>
</dbReference>
<accession>A0A6S7BRB2</accession>
<organism evidence="1 2">
    <name type="scientific">Paraburkholderia ultramafica</name>
    <dbReference type="NCBI Taxonomy" id="1544867"/>
    <lineage>
        <taxon>Bacteria</taxon>
        <taxon>Pseudomonadati</taxon>
        <taxon>Pseudomonadota</taxon>
        <taxon>Betaproteobacteria</taxon>
        <taxon>Burkholderiales</taxon>
        <taxon>Burkholderiaceae</taxon>
        <taxon>Paraburkholderia</taxon>
    </lineage>
</organism>
<protein>
    <submittedName>
        <fullName evidence="1">Uncharacterized protein</fullName>
    </submittedName>
</protein>
<dbReference type="Proteomes" id="UP000494365">
    <property type="component" value="Unassembled WGS sequence"/>
</dbReference>
<dbReference type="AlphaFoldDB" id="A0A6S7BRB2"/>
<dbReference type="EMBL" id="CADIKK010000066">
    <property type="protein sequence ID" value="CAB3809097.1"/>
    <property type="molecule type" value="Genomic_DNA"/>
</dbReference>
<sequence length="272" mass="29734">MATFDEVGFLSDELDPWKQAAQEAYADAFSYAYRANDMALRIMKAIPMTDISEELKWAIAAFARALGAFQCSVLMIERGAMAEARALARLCAETVIVVKGLVNVPGTLDILRESDAEHSIRAITNIIALNADNAQPDEESLERLKATMAELELAFPKRRSLNYRTLALNTGLELFYEVAYRYTSGDGAHATLGAFVRHIKSEEGTHGYFFGPDIAGIASTLLTVSVAITELIDLAVSGMGCGESASELRDLKLQWFVVRPDLEARAAEESAE</sequence>
<dbReference type="Pfam" id="PF18928">
    <property type="entry name" value="DUF5677"/>
    <property type="match status" value="1"/>
</dbReference>
<gene>
    <name evidence="1" type="ORF">LMG28614_06951</name>
</gene>
<keyword evidence="2" id="KW-1185">Reference proteome</keyword>
<dbReference type="RefSeq" id="WP_175153796.1">
    <property type="nucleotide sequence ID" value="NZ_CADIKK010000066.1"/>
</dbReference>
<evidence type="ECO:0000313" key="2">
    <source>
        <dbReference type="Proteomes" id="UP000494365"/>
    </source>
</evidence>